<evidence type="ECO:0000313" key="5">
    <source>
        <dbReference type="Proteomes" id="UP001085076"/>
    </source>
</evidence>
<protein>
    <recommendedName>
        <fullName evidence="6">Late embryogenesis abundant protein LEA-2 subgroup domain-containing protein</fullName>
    </recommendedName>
</protein>
<evidence type="ECO:0000256" key="2">
    <source>
        <dbReference type="ARBA" id="ARBA00023136"/>
    </source>
</evidence>
<dbReference type="PANTHER" id="PTHR31234">
    <property type="entry name" value="LATE EMBRYOGENESIS ABUNDANT (LEA) HYDROXYPROLINE-RICH GLYCOPROTEIN FAMILY"/>
    <property type="match status" value="1"/>
</dbReference>
<name>A0A9D5C226_9LILI</name>
<comment type="caution">
    <text evidence="4">The sequence shown here is derived from an EMBL/GenBank/DDBJ whole genome shotgun (WGS) entry which is preliminary data.</text>
</comment>
<reference evidence="4" key="1">
    <citation type="submission" date="2021-03" db="EMBL/GenBank/DDBJ databases">
        <authorList>
            <person name="Li Z."/>
            <person name="Yang C."/>
        </authorList>
    </citation>
    <scope>NUCLEOTIDE SEQUENCE</scope>
    <source>
        <strain evidence="4">Dzin_1.0</strain>
        <tissue evidence="4">Leaf</tissue>
    </source>
</reference>
<dbReference type="EMBL" id="JAGGNH010000008">
    <property type="protein sequence ID" value="KAJ0965286.1"/>
    <property type="molecule type" value="Genomic_DNA"/>
</dbReference>
<dbReference type="AlphaFoldDB" id="A0A9D5C226"/>
<dbReference type="OrthoDB" id="630676at2759"/>
<evidence type="ECO:0000256" key="1">
    <source>
        <dbReference type="ARBA" id="ARBA00004370"/>
    </source>
</evidence>
<dbReference type="PANTHER" id="PTHR31234:SF42">
    <property type="entry name" value="LATE EMBRYOGENESIS ABUNDANT (LEA) HYDROXYPROLINE-RICH GLYCOPROTEIN FAMILY"/>
    <property type="match status" value="1"/>
</dbReference>
<dbReference type="InterPro" id="IPR044839">
    <property type="entry name" value="NDR1-like"/>
</dbReference>
<keyword evidence="3" id="KW-1133">Transmembrane helix</keyword>
<gene>
    <name evidence="4" type="ORF">J5N97_026424</name>
</gene>
<dbReference type="GO" id="GO:0098542">
    <property type="term" value="P:defense response to other organism"/>
    <property type="evidence" value="ECO:0007669"/>
    <property type="project" value="InterPro"/>
</dbReference>
<comment type="subcellular location">
    <subcellularLocation>
        <location evidence="1">Membrane</location>
    </subcellularLocation>
</comment>
<keyword evidence="5" id="KW-1185">Reference proteome</keyword>
<proteinExistence type="predicted"/>
<reference evidence="4" key="2">
    <citation type="journal article" date="2022" name="Hortic Res">
        <title>The genome of Dioscorea zingiberensis sheds light on the biosynthesis, origin and evolution of the medicinally important diosgenin saponins.</title>
        <authorList>
            <person name="Li Y."/>
            <person name="Tan C."/>
            <person name="Li Z."/>
            <person name="Guo J."/>
            <person name="Li S."/>
            <person name="Chen X."/>
            <person name="Wang C."/>
            <person name="Dai X."/>
            <person name="Yang H."/>
            <person name="Song W."/>
            <person name="Hou L."/>
            <person name="Xu J."/>
            <person name="Tong Z."/>
            <person name="Xu A."/>
            <person name="Yuan X."/>
            <person name="Wang W."/>
            <person name="Yang Q."/>
            <person name="Chen L."/>
            <person name="Sun Z."/>
            <person name="Wang K."/>
            <person name="Pan B."/>
            <person name="Chen J."/>
            <person name="Bao Y."/>
            <person name="Liu F."/>
            <person name="Qi X."/>
            <person name="Gang D.R."/>
            <person name="Wen J."/>
            <person name="Li J."/>
        </authorList>
    </citation>
    <scope>NUCLEOTIDE SEQUENCE</scope>
    <source>
        <strain evidence="4">Dzin_1.0</strain>
    </source>
</reference>
<evidence type="ECO:0008006" key="6">
    <source>
        <dbReference type="Google" id="ProtNLM"/>
    </source>
</evidence>
<feature type="transmembrane region" description="Helical" evidence="3">
    <location>
        <begin position="57"/>
        <end position="87"/>
    </location>
</feature>
<keyword evidence="2 3" id="KW-0472">Membrane</keyword>
<dbReference type="Proteomes" id="UP001085076">
    <property type="component" value="Miscellaneous, Linkage group lg08"/>
</dbReference>
<evidence type="ECO:0000256" key="3">
    <source>
        <dbReference type="SAM" id="Phobius"/>
    </source>
</evidence>
<evidence type="ECO:0000313" key="4">
    <source>
        <dbReference type="EMBL" id="KAJ0965286.1"/>
    </source>
</evidence>
<organism evidence="4 5">
    <name type="scientific">Dioscorea zingiberensis</name>
    <dbReference type="NCBI Taxonomy" id="325984"/>
    <lineage>
        <taxon>Eukaryota</taxon>
        <taxon>Viridiplantae</taxon>
        <taxon>Streptophyta</taxon>
        <taxon>Embryophyta</taxon>
        <taxon>Tracheophyta</taxon>
        <taxon>Spermatophyta</taxon>
        <taxon>Magnoliopsida</taxon>
        <taxon>Liliopsida</taxon>
        <taxon>Dioscoreales</taxon>
        <taxon>Dioscoreaceae</taxon>
        <taxon>Dioscorea</taxon>
    </lineage>
</organism>
<accession>A0A9D5C226</accession>
<sequence length="241" mass="27427">MTTKIGCMKNFSKTQWHMNLLFCSVCNMKQASPPAQQVAEVKTRRHGLLPSTRQTNPFIWCGAILGVILSLILIITGIIILIFFLFVKPKNPVFDIPSASLNTIVLDSPFYLNADLTFLANFSNPNHKMDALFEYVNIDLYFQNRIIAAQALPPFAERRGEAKFGSIHMISSEVYLPPEISMELQKQMRNNSIMFNIRGAFRVRVSFGIGHYTYWLYGRCQIELTNPPTGVLISKICRTKK</sequence>
<dbReference type="GO" id="GO:0005886">
    <property type="term" value="C:plasma membrane"/>
    <property type="evidence" value="ECO:0007669"/>
    <property type="project" value="TreeGrafter"/>
</dbReference>
<keyword evidence="3" id="KW-0812">Transmembrane</keyword>